<gene>
    <name evidence="1" type="ORF">CEXT_563341</name>
</gene>
<accession>A0AAV4UJF9</accession>
<reference evidence="1 2" key="1">
    <citation type="submission" date="2021-06" db="EMBL/GenBank/DDBJ databases">
        <title>Caerostris extrusa draft genome.</title>
        <authorList>
            <person name="Kono N."/>
            <person name="Arakawa K."/>
        </authorList>
    </citation>
    <scope>NUCLEOTIDE SEQUENCE [LARGE SCALE GENOMIC DNA]</scope>
</reference>
<dbReference type="Proteomes" id="UP001054945">
    <property type="component" value="Unassembled WGS sequence"/>
</dbReference>
<proteinExistence type="predicted"/>
<evidence type="ECO:0000313" key="2">
    <source>
        <dbReference type="Proteomes" id="UP001054945"/>
    </source>
</evidence>
<protein>
    <submittedName>
        <fullName evidence="1">Uncharacterized protein</fullName>
    </submittedName>
</protein>
<organism evidence="1 2">
    <name type="scientific">Caerostris extrusa</name>
    <name type="common">Bark spider</name>
    <name type="synonym">Caerostris bankana</name>
    <dbReference type="NCBI Taxonomy" id="172846"/>
    <lineage>
        <taxon>Eukaryota</taxon>
        <taxon>Metazoa</taxon>
        <taxon>Ecdysozoa</taxon>
        <taxon>Arthropoda</taxon>
        <taxon>Chelicerata</taxon>
        <taxon>Arachnida</taxon>
        <taxon>Araneae</taxon>
        <taxon>Araneomorphae</taxon>
        <taxon>Entelegynae</taxon>
        <taxon>Araneoidea</taxon>
        <taxon>Araneidae</taxon>
        <taxon>Caerostris</taxon>
    </lineage>
</organism>
<comment type="caution">
    <text evidence="1">The sequence shown here is derived from an EMBL/GenBank/DDBJ whole genome shotgun (WGS) entry which is preliminary data.</text>
</comment>
<keyword evidence="2" id="KW-1185">Reference proteome</keyword>
<dbReference type="AlphaFoldDB" id="A0AAV4UJF9"/>
<sequence length="88" mass="9299">MNENYPFGIPDSNAFGGGSIFHGVDGVRTRRVAAAGSGAAGRRGSALEGKLVEQVTREISYKETDRCRCTCWAVGIAGFRDSGNEICA</sequence>
<name>A0AAV4UJF9_CAEEX</name>
<dbReference type="EMBL" id="BPLR01012989">
    <property type="protein sequence ID" value="GIY57909.1"/>
    <property type="molecule type" value="Genomic_DNA"/>
</dbReference>
<evidence type="ECO:0000313" key="1">
    <source>
        <dbReference type="EMBL" id="GIY57909.1"/>
    </source>
</evidence>